<proteinExistence type="predicted"/>
<dbReference type="PROSITE" id="PS50191">
    <property type="entry name" value="CRAL_TRIO"/>
    <property type="match status" value="1"/>
</dbReference>
<feature type="non-terminal residue" evidence="2">
    <location>
        <position position="259"/>
    </location>
</feature>
<evidence type="ECO:0000313" key="2">
    <source>
        <dbReference type="EMBL" id="EJK51605.1"/>
    </source>
</evidence>
<evidence type="ECO:0000313" key="3">
    <source>
        <dbReference type="Proteomes" id="UP000266841"/>
    </source>
</evidence>
<protein>
    <recommendedName>
        <fullName evidence="1">CRAL-TRIO domain-containing protein</fullName>
    </recommendedName>
</protein>
<dbReference type="EMBL" id="AGNL01041356">
    <property type="protein sequence ID" value="EJK51605.1"/>
    <property type="molecule type" value="Genomic_DNA"/>
</dbReference>
<accession>K0REH3</accession>
<dbReference type="eggNOG" id="KOG1471">
    <property type="taxonomic scope" value="Eukaryota"/>
</dbReference>
<dbReference type="InterPro" id="IPR001251">
    <property type="entry name" value="CRAL-TRIO_dom"/>
</dbReference>
<dbReference type="AlphaFoldDB" id="K0REH3"/>
<name>K0REH3_THAOC</name>
<organism evidence="2 3">
    <name type="scientific">Thalassiosira oceanica</name>
    <name type="common">Marine diatom</name>
    <dbReference type="NCBI Taxonomy" id="159749"/>
    <lineage>
        <taxon>Eukaryota</taxon>
        <taxon>Sar</taxon>
        <taxon>Stramenopiles</taxon>
        <taxon>Ochrophyta</taxon>
        <taxon>Bacillariophyta</taxon>
        <taxon>Coscinodiscophyceae</taxon>
        <taxon>Thalassiosirophycidae</taxon>
        <taxon>Thalassiosirales</taxon>
        <taxon>Thalassiosiraceae</taxon>
        <taxon>Thalassiosira</taxon>
    </lineage>
</organism>
<dbReference type="Gene3D" id="3.40.525.10">
    <property type="entry name" value="CRAL-TRIO lipid binding domain"/>
    <property type="match status" value="1"/>
</dbReference>
<dbReference type="InterPro" id="IPR036865">
    <property type="entry name" value="CRAL-TRIO_dom_sf"/>
</dbReference>
<dbReference type="PANTHER" id="PTHR23324:SF83">
    <property type="entry name" value="SEC14-LIKE PROTEIN 2"/>
    <property type="match status" value="1"/>
</dbReference>
<dbReference type="Proteomes" id="UP000266841">
    <property type="component" value="Unassembled WGS sequence"/>
</dbReference>
<dbReference type="OrthoDB" id="49106at2759"/>
<keyword evidence="3" id="KW-1185">Reference proteome</keyword>
<evidence type="ECO:0000259" key="1">
    <source>
        <dbReference type="PROSITE" id="PS50191"/>
    </source>
</evidence>
<sequence>MNHLCGVISNGPQTGDCDDEKTAACLALLRERFESDLARIELTSGNCDATYEIAYTELPESGIRPVDDVTLRRFLLADRNHRTNAFDVDASYTRLIDALKFRKEYKCDEVVSNLSSNITPDKVRECRKLRVACWAGLDHESRPVVFERLGQFFSSGNANKVEMDDWIVHYLYFLETHFKKMRESSKKMDGKVVCRIVYFADFQGVVSSILSRNIWKVVPLLKTLVSAVEQHYPELVDHIVLFNVPRIASAAFNVVKAFL</sequence>
<dbReference type="InterPro" id="IPR051064">
    <property type="entry name" value="SEC14/CRAL-TRIO_domain"/>
</dbReference>
<feature type="domain" description="CRAL-TRIO" evidence="1">
    <location>
        <begin position="122"/>
        <end position="259"/>
    </location>
</feature>
<dbReference type="SUPFAM" id="SSF46938">
    <property type="entry name" value="CRAL/TRIO N-terminal domain"/>
    <property type="match status" value="1"/>
</dbReference>
<dbReference type="InterPro" id="IPR036273">
    <property type="entry name" value="CRAL/TRIO_N_dom_sf"/>
</dbReference>
<dbReference type="GO" id="GO:0005737">
    <property type="term" value="C:cytoplasm"/>
    <property type="evidence" value="ECO:0007669"/>
    <property type="project" value="TreeGrafter"/>
</dbReference>
<gene>
    <name evidence="2" type="ORF">THAOC_29207</name>
</gene>
<dbReference type="Pfam" id="PF00650">
    <property type="entry name" value="CRAL_TRIO"/>
    <property type="match status" value="1"/>
</dbReference>
<comment type="caution">
    <text evidence="2">The sequence shown here is derived from an EMBL/GenBank/DDBJ whole genome shotgun (WGS) entry which is preliminary data.</text>
</comment>
<dbReference type="CDD" id="cd00170">
    <property type="entry name" value="SEC14"/>
    <property type="match status" value="1"/>
</dbReference>
<dbReference type="PANTHER" id="PTHR23324">
    <property type="entry name" value="SEC14 RELATED PROTEIN"/>
    <property type="match status" value="1"/>
</dbReference>
<dbReference type="SUPFAM" id="SSF52087">
    <property type="entry name" value="CRAL/TRIO domain"/>
    <property type="match status" value="1"/>
</dbReference>
<reference evidence="2 3" key="1">
    <citation type="journal article" date="2012" name="Genome Biol.">
        <title>Genome and low-iron response of an oceanic diatom adapted to chronic iron limitation.</title>
        <authorList>
            <person name="Lommer M."/>
            <person name="Specht M."/>
            <person name="Roy A.S."/>
            <person name="Kraemer L."/>
            <person name="Andreson R."/>
            <person name="Gutowska M.A."/>
            <person name="Wolf J."/>
            <person name="Bergner S.V."/>
            <person name="Schilhabel M.B."/>
            <person name="Klostermeier U.C."/>
            <person name="Beiko R.G."/>
            <person name="Rosenstiel P."/>
            <person name="Hippler M."/>
            <person name="Laroche J."/>
        </authorList>
    </citation>
    <scope>NUCLEOTIDE SEQUENCE [LARGE SCALE GENOMIC DNA]</scope>
    <source>
        <strain evidence="2 3">CCMP1005</strain>
    </source>
</reference>